<dbReference type="InterPro" id="IPR025857">
    <property type="entry name" value="MacB_PCD"/>
</dbReference>
<feature type="transmembrane region" description="Helical" evidence="7">
    <location>
        <begin position="20"/>
        <end position="39"/>
    </location>
</feature>
<feature type="transmembrane region" description="Helical" evidence="7">
    <location>
        <begin position="315"/>
        <end position="337"/>
    </location>
</feature>
<evidence type="ECO:0000256" key="5">
    <source>
        <dbReference type="ARBA" id="ARBA00023136"/>
    </source>
</evidence>
<keyword evidence="11" id="KW-1185">Reference proteome</keyword>
<organism evidence="10 11">
    <name type="scientific">Venenivibrio stagnispumantis</name>
    <dbReference type="NCBI Taxonomy" id="407998"/>
    <lineage>
        <taxon>Bacteria</taxon>
        <taxon>Pseudomonadati</taxon>
        <taxon>Aquificota</taxon>
        <taxon>Aquificia</taxon>
        <taxon>Aquificales</taxon>
        <taxon>Hydrogenothermaceae</taxon>
        <taxon>Venenivibrio</taxon>
    </lineage>
</organism>
<dbReference type="GO" id="GO:0022857">
    <property type="term" value="F:transmembrane transporter activity"/>
    <property type="evidence" value="ECO:0007669"/>
    <property type="project" value="TreeGrafter"/>
</dbReference>
<keyword evidence="4 7" id="KW-1133">Transmembrane helix</keyword>
<keyword evidence="2" id="KW-1003">Cell membrane</keyword>
<evidence type="ECO:0000256" key="4">
    <source>
        <dbReference type="ARBA" id="ARBA00022989"/>
    </source>
</evidence>
<keyword evidence="5 7" id="KW-0472">Membrane</keyword>
<dbReference type="Pfam" id="PF02687">
    <property type="entry name" value="FtsX"/>
    <property type="match status" value="1"/>
</dbReference>
<proteinExistence type="inferred from homology"/>
<feature type="domain" description="ABC3 transporter permease C-terminal" evidence="8">
    <location>
        <begin position="275"/>
        <end position="387"/>
    </location>
</feature>
<reference evidence="10" key="1">
    <citation type="submission" date="2017-05" db="EMBL/GenBank/DDBJ databases">
        <authorList>
            <person name="Varghese N."/>
            <person name="Submissions S."/>
        </authorList>
    </citation>
    <scope>NUCLEOTIDE SEQUENCE</scope>
    <source>
        <strain evidence="10">DSM 18763</strain>
    </source>
</reference>
<evidence type="ECO:0000256" key="3">
    <source>
        <dbReference type="ARBA" id="ARBA00022692"/>
    </source>
</evidence>
<evidence type="ECO:0000256" key="7">
    <source>
        <dbReference type="SAM" id="Phobius"/>
    </source>
</evidence>
<keyword evidence="3 7" id="KW-0812">Transmembrane</keyword>
<evidence type="ECO:0000256" key="2">
    <source>
        <dbReference type="ARBA" id="ARBA00022475"/>
    </source>
</evidence>
<comment type="caution">
    <text evidence="10">The sequence shown here is derived from an EMBL/GenBank/DDBJ whole genome shotgun (WGS) entry which is preliminary data.</text>
</comment>
<evidence type="ECO:0000259" key="9">
    <source>
        <dbReference type="Pfam" id="PF12704"/>
    </source>
</evidence>
<dbReference type="Pfam" id="PF12704">
    <property type="entry name" value="MacB_PCD"/>
    <property type="match status" value="1"/>
</dbReference>
<evidence type="ECO:0000256" key="6">
    <source>
        <dbReference type="ARBA" id="ARBA00038076"/>
    </source>
</evidence>
<evidence type="ECO:0000313" key="11">
    <source>
        <dbReference type="Proteomes" id="UP001157947"/>
    </source>
</evidence>
<evidence type="ECO:0000259" key="8">
    <source>
        <dbReference type="Pfam" id="PF02687"/>
    </source>
</evidence>
<sequence>MKIFKDSLKAVISFKIRTFFSILAISIGIASLSIIVASVEGAYGKAYEIVNKFGPDSMMIFGGSQEITSLRQRQKTITLEIYQDITQKFPEIKLSMPLIFIPNVKLSYQDKKHNTRLIGASEKFSEIWSWNIDEGRLFSKEEIDTKANVCIIGKTVKKELFSNEEAVGKYITLNNLVCKVIGVLSERGSTPTGEDLDDRVMMPYTTIMSKINHDNKYIDGIRLKLYKDVDVGDLTKKIEQYFKQKNIDVFILTPQEILNFLLQLTGSLVLFLGLSSTISLTIGGFVLANLFLLSVNERTHEIGIRRAVGATKRDILKHFIYEALIITFIASIIGFLIGFGGSKLLVKIIEFPVKFSWISFIFAVIVSLIVGIVAVLNPALKASRINPMEAIKS</sequence>
<accession>A0AA45WPH9</accession>
<dbReference type="RefSeq" id="WP_265134903.1">
    <property type="nucleotide sequence ID" value="NZ_FXTX01000025.1"/>
</dbReference>
<evidence type="ECO:0000256" key="1">
    <source>
        <dbReference type="ARBA" id="ARBA00004651"/>
    </source>
</evidence>
<dbReference type="PANTHER" id="PTHR30572">
    <property type="entry name" value="MEMBRANE COMPONENT OF TRANSPORTER-RELATED"/>
    <property type="match status" value="1"/>
</dbReference>
<protein>
    <submittedName>
        <fullName evidence="10">ABC transport system permease protein</fullName>
    </submittedName>
</protein>
<evidence type="ECO:0000313" key="10">
    <source>
        <dbReference type="EMBL" id="SMP22049.1"/>
    </source>
</evidence>
<gene>
    <name evidence="10" type="ORF">SAMN06264868_1257</name>
</gene>
<dbReference type="InterPro" id="IPR003838">
    <property type="entry name" value="ABC3_permease_C"/>
</dbReference>
<dbReference type="PANTHER" id="PTHR30572:SF4">
    <property type="entry name" value="ABC TRANSPORTER PERMEASE YTRF"/>
    <property type="match status" value="1"/>
</dbReference>
<feature type="domain" description="MacB-like periplasmic core" evidence="9">
    <location>
        <begin position="18"/>
        <end position="240"/>
    </location>
</feature>
<dbReference type="AlphaFoldDB" id="A0AA45WPH9"/>
<name>A0AA45WPH9_9AQUI</name>
<feature type="transmembrane region" description="Helical" evidence="7">
    <location>
        <begin position="268"/>
        <end position="294"/>
    </location>
</feature>
<feature type="transmembrane region" description="Helical" evidence="7">
    <location>
        <begin position="357"/>
        <end position="380"/>
    </location>
</feature>
<dbReference type="EMBL" id="FXTX01000025">
    <property type="protein sequence ID" value="SMP22049.1"/>
    <property type="molecule type" value="Genomic_DNA"/>
</dbReference>
<dbReference type="InterPro" id="IPR050250">
    <property type="entry name" value="Macrolide_Exporter_MacB"/>
</dbReference>
<dbReference type="Proteomes" id="UP001157947">
    <property type="component" value="Unassembled WGS sequence"/>
</dbReference>
<dbReference type="GO" id="GO:0005886">
    <property type="term" value="C:plasma membrane"/>
    <property type="evidence" value="ECO:0007669"/>
    <property type="project" value="UniProtKB-SubCell"/>
</dbReference>
<comment type="subcellular location">
    <subcellularLocation>
        <location evidence="1">Cell membrane</location>
        <topology evidence="1">Multi-pass membrane protein</topology>
    </subcellularLocation>
</comment>
<comment type="similarity">
    <text evidence="6">Belongs to the ABC-4 integral membrane protein family.</text>
</comment>